<accession>A0A949NFL9</accession>
<keyword evidence="7" id="KW-0687">Ribonucleoprotein</keyword>
<dbReference type="GO" id="GO:0005737">
    <property type="term" value="C:cytoplasm"/>
    <property type="evidence" value="ECO:0007669"/>
    <property type="project" value="UniProtKB-SubCell"/>
</dbReference>
<protein>
    <recommendedName>
        <fullName evidence="5">[Ribosomal protein bS18]-alanine N-acetyltransferase</fullName>
        <ecNumber evidence="5">2.3.1.266</ecNumber>
    </recommendedName>
</protein>
<keyword evidence="2 5" id="KW-0963">Cytoplasm</keyword>
<dbReference type="PROSITE" id="PS51186">
    <property type="entry name" value="GNAT"/>
    <property type="match status" value="1"/>
</dbReference>
<dbReference type="NCBIfam" id="TIGR01575">
    <property type="entry name" value="rimI"/>
    <property type="match status" value="1"/>
</dbReference>
<dbReference type="GO" id="GO:0005840">
    <property type="term" value="C:ribosome"/>
    <property type="evidence" value="ECO:0007669"/>
    <property type="project" value="UniProtKB-KW"/>
</dbReference>
<dbReference type="Gene3D" id="3.40.630.30">
    <property type="match status" value="1"/>
</dbReference>
<evidence type="ECO:0000256" key="3">
    <source>
        <dbReference type="ARBA" id="ARBA00022679"/>
    </source>
</evidence>
<evidence type="ECO:0000256" key="5">
    <source>
        <dbReference type="RuleBase" id="RU363094"/>
    </source>
</evidence>
<dbReference type="SUPFAM" id="SSF55729">
    <property type="entry name" value="Acyl-CoA N-acyltransferases (Nat)"/>
    <property type="match status" value="1"/>
</dbReference>
<keyword evidence="8" id="KW-1185">Reference proteome</keyword>
<keyword evidence="3" id="KW-0808">Transferase</keyword>
<dbReference type="InterPro" id="IPR016181">
    <property type="entry name" value="Acyl_CoA_acyltransferase"/>
</dbReference>
<evidence type="ECO:0000256" key="2">
    <source>
        <dbReference type="ARBA" id="ARBA00022490"/>
    </source>
</evidence>
<dbReference type="Proteomes" id="UP000712157">
    <property type="component" value="Unassembled WGS sequence"/>
</dbReference>
<comment type="catalytic activity">
    <reaction evidence="5">
        <text>N-terminal L-alanyl-[ribosomal protein bS18] + acetyl-CoA = N-terminal N(alpha)-acetyl-L-alanyl-[ribosomal protein bS18] + CoA + H(+)</text>
        <dbReference type="Rhea" id="RHEA:43756"/>
        <dbReference type="Rhea" id="RHEA-COMP:10676"/>
        <dbReference type="Rhea" id="RHEA-COMP:10677"/>
        <dbReference type="ChEBI" id="CHEBI:15378"/>
        <dbReference type="ChEBI" id="CHEBI:57287"/>
        <dbReference type="ChEBI" id="CHEBI:57288"/>
        <dbReference type="ChEBI" id="CHEBI:64718"/>
        <dbReference type="ChEBI" id="CHEBI:83683"/>
        <dbReference type="EC" id="2.3.1.266"/>
    </reaction>
</comment>
<name>A0A949NFL9_9FIRM</name>
<evidence type="ECO:0000313" key="8">
    <source>
        <dbReference type="Proteomes" id="UP000712157"/>
    </source>
</evidence>
<evidence type="ECO:0000256" key="4">
    <source>
        <dbReference type="ARBA" id="ARBA00023315"/>
    </source>
</evidence>
<dbReference type="CDD" id="cd04301">
    <property type="entry name" value="NAT_SF"/>
    <property type="match status" value="1"/>
</dbReference>
<comment type="subcellular location">
    <subcellularLocation>
        <location evidence="5">Cytoplasm</location>
    </subcellularLocation>
</comment>
<dbReference type="AlphaFoldDB" id="A0A949NFL9"/>
<reference evidence="7" key="1">
    <citation type="submission" date="2021-06" db="EMBL/GenBank/DDBJ databases">
        <title>Description of novel taxa of the family Lachnospiraceae.</title>
        <authorList>
            <person name="Chaplin A.V."/>
            <person name="Sokolova S.R."/>
            <person name="Pikina A.P."/>
            <person name="Korzhanova M."/>
            <person name="Belova V."/>
            <person name="Korostin D."/>
            <person name="Efimov B.A."/>
        </authorList>
    </citation>
    <scope>NUCLEOTIDE SEQUENCE</scope>
    <source>
        <strain evidence="7">ASD5720</strain>
    </source>
</reference>
<keyword evidence="7" id="KW-0689">Ribosomal protein</keyword>
<proteinExistence type="inferred from homology"/>
<organism evidence="7 8">
    <name type="scientific">Diplocloster agilis</name>
    <dbReference type="NCBI Taxonomy" id="2850323"/>
    <lineage>
        <taxon>Bacteria</taxon>
        <taxon>Bacillati</taxon>
        <taxon>Bacillota</taxon>
        <taxon>Clostridia</taxon>
        <taxon>Lachnospirales</taxon>
        <taxon>Lachnospiraceae</taxon>
        <taxon>Diplocloster</taxon>
    </lineage>
</organism>
<gene>
    <name evidence="7" type="primary">rimI</name>
    <name evidence="7" type="ORF">KTH89_14935</name>
</gene>
<dbReference type="PANTHER" id="PTHR43420">
    <property type="entry name" value="ACETYLTRANSFERASE"/>
    <property type="match status" value="1"/>
</dbReference>
<dbReference type="InterPro" id="IPR006464">
    <property type="entry name" value="AcTrfase_RimI/Ard1"/>
</dbReference>
<dbReference type="Pfam" id="PF00583">
    <property type="entry name" value="Acetyltransf_1"/>
    <property type="match status" value="1"/>
</dbReference>
<evidence type="ECO:0000313" key="7">
    <source>
        <dbReference type="EMBL" id="MBU9737839.1"/>
    </source>
</evidence>
<dbReference type="InterPro" id="IPR050680">
    <property type="entry name" value="YpeA/RimI_acetyltransf"/>
</dbReference>
<dbReference type="InterPro" id="IPR000182">
    <property type="entry name" value="GNAT_dom"/>
</dbReference>
<comment type="similarity">
    <text evidence="1 5">Belongs to the acetyltransferase family. RimI subfamily.</text>
</comment>
<sequence>MLTIRPMEAKDLKQVTAIERETFSVPWSEKAFADSMDLPYTLYLVAETPEGRIAGYCGLYQVFSEGEITNVAVAFAQRRQGVAGTMLTRLLEQGKQMGIESFFLEVRQSNLAARRLYEKLGFSGNGIRKNFYEKPREDAVIMWKH</sequence>
<feature type="domain" description="N-acetyltransferase" evidence="6">
    <location>
        <begin position="2"/>
        <end position="145"/>
    </location>
</feature>
<comment type="caution">
    <text evidence="7">The sequence shown here is derived from an EMBL/GenBank/DDBJ whole genome shotgun (WGS) entry which is preliminary data.</text>
</comment>
<keyword evidence="4" id="KW-0012">Acyltransferase</keyword>
<comment type="function">
    <text evidence="5">Acetylates the N-terminal alanine of ribosomal protein bS18.</text>
</comment>
<dbReference type="PANTHER" id="PTHR43420:SF44">
    <property type="entry name" value="ACETYLTRANSFERASE YPEA"/>
    <property type="match status" value="1"/>
</dbReference>
<dbReference type="EMBL" id="JAHQCW010000025">
    <property type="protein sequence ID" value="MBU9737839.1"/>
    <property type="molecule type" value="Genomic_DNA"/>
</dbReference>
<evidence type="ECO:0000259" key="6">
    <source>
        <dbReference type="PROSITE" id="PS51186"/>
    </source>
</evidence>
<dbReference type="RefSeq" id="WP_158348401.1">
    <property type="nucleotide sequence ID" value="NZ_JAHQCW010000025.1"/>
</dbReference>
<evidence type="ECO:0000256" key="1">
    <source>
        <dbReference type="ARBA" id="ARBA00005395"/>
    </source>
</evidence>
<dbReference type="EC" id="2.3.1.266" evidence="5"/>
<dbReference type="GO" id="GO:0008999">
    <property type="term" value="F:protein-N-terminal-alanine acetyltransferase activity"/>
    <property type="evidence" value="ECO:0007669"/>
    <property type="project" value="UniProtKB-EC"/>
</dbReference>